<sequence length="277" mass="32540">MVTSNSLKNWISEDITNDAIFGDVIGRKENCLQLLRAILPQLNIQKIVKIQRQKTISLKMLRKGTRFDVWATDDKGQNFDIEMQTSNDPALLKRSLFYLGRINDEQLLSGKKYGEIKNSYIIFLCTFDPFGYNEAKNEIIQVLERHRSQKLHSGQHIIFFNANALDKSELTPDLRDFLNYMNGKINSSSDFIKRLDKDRRKYINGREWRSFMLDFKQFEAEVKEQGRIDEKIRSIKVMVKTLRSYGISDKEILNTLIKNEGEYFSKDELQKFIQESK</sequence>
<dbReference type="RefSeq" id="WP_209687484.1">
    <property type="nucleotide sequence ID" value="NZ_JAGGLU010000014.1"/>
</dbReference>
<dbReference type="Proteomes" id="UP001519292">
    <property type="component" value="Unassembled WGS sequence"/>
</dbReference>
<proteinExistence type="predicted"/>
<reference evidence="1 2" key="1">
    <citation type="submission" date="2021-03" db="EMBL/GenBank/DDBJ databases">
        <title>Genomic Encyclopedia of Type Strains, Phase IV (KMG-IV): sequencing the most valuable type-strain genomes for metagenomic binning, comparative biology and taxonomic classification.</title>
        <authorList>
            <person name="Goeker M."/>
        </authorList>
    </citation>
    <scope>NUCLEOTIDE SEQUENCE [LARGE SCALE GENOMIC DNA]</scope>
    <source>
        <strain evidence="1 2">DSM 101872</strain>
    </source>
</reference>
<dbReference type="EMBL" id="JAGGLU010000014">
    <property type="protein sequence ID" value="MBP2058764.1"/>
    <property type="molecule type" value="Genomic_DNA"/>
</dbReference>
<keyword evidence="2" id="KW-1185">Reference proteome</keyword>
<dbReference type="PANTHER" id="PTHR41317:SF1">
    <property type="entry name" value="PD-(D_E)XK NUCLEASE FAMILY TRANSPOSASE"/>
    <property type="match status" value="1"/>
</dbReference>
<evidence type="ECO:0000313" key="1">
    <source>
        <dbReference type="EMBL" id="MBP2058764.1"/>
    </source>
</evidence>
<dbReference type="InterPro" id="IPR010106">
    <property type="entry name" value="RpnA"/>
</dbReference>
<dbReference type="NCBIfam" id="TIGR01784">
    <property type="entry name" value="T_den_put_tspse"/>
    <property type="match status" value="1"/>
</dbReference>
<protein>
    <submittedName>
        <fullName evidence="1">Transposase/invertase (TIGR01784 family)</fullName>
    </submittedName>
</protein>
<evidence type="ECO:0000313" key="2">
    <source>
        <dbReference type="Proteomes" id="UP001519292"/>
    </source>
</evidence>
<dbReference type="Pfam" id="PF12784">
    <property type="entry name" value="PDDEXK_2"/>
    <property type="match status" value="1"/>
</dbReference>
<organism evidence="1 2">
    <name type="scientific">Lactobacillus colini</name>
    <dbReference type="NCBI Taxonomy" id="1819254"/>
    <lineage>
        <taxon>Bacteria</taxon>
        <taxon>Bacillati</taxon>
        <taxon>Bacillota</taxon>
        <taxon>Bacilli</taxon>
        <taxon>Lactobacillales</taxon>
        <taxon>Lactobacillaceae</taxon>
        <taxon>Lactobacillus</taxon>
    </lineage>
</organism>
<dbReference type="PANTHER" id="PTHR41317">
    <property type="entry name" value="PD-(D_E)XK NUCLEASE FAMILY TRANSPOSASE"/>
    <property type="match status" value="1"/>
</dbReference>
<gene>
    <name evidence="1" type="ORF">J2Z60_001955</name>
</gene>
<accession>A0ABS4MGE8</accession>
<name>A0ABS4MGE8_9LACO</name>
<comment type="caution">
    <text evidence="1">The sequence shown here is derived from an EMBL/GenBank/DDBJ whole genome shotgun (WGS) entry which is preliminary data.</text>
</comment>